<reference evidence="2 3" key="1">
    <citation type="submission" date="2019-02" db="EMBL/GenBank/DDBJ databases">
        <title>Genomic data mining of an Antarctic deep-sea actinobacterium, Janibacterlimosus P3-3-X1.</title>
        <authorList>
            <person name="Liao L."/>
            <person name="Chen B."/>
        </authorList>
    </citation>
    <scope>NUCLEOTIDE SEQUENCE [LARGE SCALE GENOMIC DNA]</scope>
    <source>
        <strain evidence="2 3">P3-3-X1</strain>
    </source>
</reference>
<accession>A0A4P6MTT6</accession>
<keyword evidence="1" id="KW-0472">Membrane</keyword>
<proteinExistence type="predicted"/>
<keyword evidence="1" id="KW-0812">Transmembrane</keyword>
<feature type="transmembrane region" description="Helical" evidence="1">
    <location>
        <begin position="12"/>
        <end position="36"/>
    </location>
</feature>
<keyword evidence="1" id="KW-1133">Transmembrane helix</keyword>
<dbReference type="OrthoDB" id="9918618at2"/>
<dbReference type="KEGG" id="jli:EXU32_01940"/>
<protein>
    <submittedName>
        <fullName evidence="2">Uncharacterized protein</fullName>
    </submittedName>
</protein>
<evidence type="ECO:0000256" key="1">
    <source>
        <dbReference type="SAM" id="Phobius"/>
    </source>
</evidence>
<name>A0A4P6MTT6_9MICO</name>
<organism evidence="2 3">
    <name type="scientific">Janibacter limosus</name>
    <dbReference type="NCBI Taxonomy" id="53458"/>
    <lineage>
        <taxon>Bacteria</taxon>
        <taxon>Bacillati</taxon>
        <taxon>Actinomycetota</taxon>
        <taxon>Actinomycetes</taxon>
        <taxon>Micrococcales</taxon>
        <taxon>Intrasporangiaceae</taxon>
        <taxon>Janibacter</taxon>
    </lineage>
</organism>
<gene>
    <name evidence="2" type="ORF">EXU32_01940</name>
</gene>
<dbReference type="STRING" id="1216970.GCA_001570985_01805"/>
<keyword evidence="3" id="KW-1185">Reference proteome</keyword>
<dbReference type="RefSeq" id="WP_130628380.1">
    <property type="nucleotide sequence ID" value="NZ_CP036164.1"/>
</dbReference>
<sequence>MSIATVSGFLTAALTLVGIALAVLVVSVGIAAFQFFSENRRVRVARREPLFAYYSHLAFS</sequence>
<dbReference type="Proteomes" id="UP000290408">
    <property type="component" value="Chromosome"/>
</dbReference>
<dbReference type="EMBL" id="CP036164">
    <property type="protein sequence ID" value="QBF45137.1"/>
    <property type="molecule type" value="Genomic_DNA"/>
</dbReference>
<evidence type="ECO:0000313" key="3">
    <source>
        <dbReference type="Proteomes" id="UP000290408"/>
    </source>
</evidence>
<dbReference type="AlphaFoldDB" id="A0A4P6MTT6"/>
<evidence type="ECO:0000313" key="2">
    <source>
        <dbReference type="EMBL" id="QBF45137.1"/>
    </source>
</evidence>